<evidence type="ECO:0000313" key="3">
    <source>
        <dbReference type="Proteomes" id="UP000607645"/>
    </source>
</evidence>
<dbReference type="EMBL" id="JACOPQ010000002">
    <property type="protein sequence ID" value="MBC5736164.1"/>
    <property type="molecule type" value="Genomic_DNA"/>
</dbReference>
<evidence type="ECO:0000259" key="1">
    <source>
        <dbReference type="Pfam" id="PF22016"/>
    </source>
</evidence>
<proteinExistence type="predicted"/>
<dbReference type="RefSeq" id="WP_155151713.1">
    <property type="nucleotide sequence ID" value="NZ_JACOPQ010000002.1"/>
</dbReference>
<sequence>MELGLTLPLQRHLKRGPLPGGREPDGSFRWDLHIIPLRGRPSLLAVHCRSRYALVLFDLSRRAWERLEDTFRDGLGRSLAAAELPPEAVADYLRRSEAVRMTKTHGRREVAFLNRAWDDVAALDYALDPTAREQPLLEHAVNGKPSRCVGYEGLAPAAERLGLCLLEEVRRCGL</sequence>
<dbReference type="InterPro" id="IPR053864">
    <property type="entry name" value="DUF6933"/>
</dbReference>
<comment type="caution">
    <text evidence="2">The sequence shown here is derived from an EMBL/GenBank/DDBJ whole genome shotgun (WGS) entry which is preliminary data.</text>
</comment>
<dbReference type="AlphaFoldDB" id="A0A8J6JJ27"/>
<reference evidence="2" key="1">
    <citation type="submission" date="2020-08" db="EMBL/GenBank/DDBJ databases">
        <title>Genome public.</title>
        <authorList>
            <person name="Liu C."/>
            <person name="Sun Q."/>
        </authorList>
    </citation>
    <scope>NUCLEOTIDE SEQUENCE</scope>
    <source>
        <strain evidence="2">NSJ-52</strain>
    </source>
</reference>
<dbReference type="Pfam" id="PF22016">
    <property type="entry name" value="DUF6933"/>
    <property type="match status" value="1"/>
</dbReference>
<accession>A0A8J6JJ27</accession>
<evidence type="ECO:0000313" key="2">
    <source>
        <dbReference type="EMBL" id="MBC5736164.1"/>
    </source>
</evidence>
<name>A0A8J6JJ27_9FIRM</name>
<keyword evidence="3" id="KW-1185">Reference proteome</keyword>
<protein>
    <recommendedName>
        <fullName evidence="1">DUF6933 domain-containing protein</fullName>
    </recommendedName>
</protein>
<feature type="domain" description="DUF6933" evidence="1">
    <location>
        <begin position="4"/>
        <end position="145"/>
    </location>
</feature>
<gene>
    <name evidence="2" type="ORF">H8S62_03955</name>
</gene>
<organism evidence="2 3">
    <name type="scientific">Lawsonibacter faecis</name>
    <dbReference type="NCBI Taxonomy" id="2763052"/>
    <lineage>
        <taxon>Bacteria</taxon>
        <taxon>Bacillati</taxon>
        <taxon>Bacillota</taxon>
        <taxon>Clostridia</taxon>
        <taxon>Eubacteriales</taxon>
        <taxon>Oscillospiraceae</taxon>
        <taxon>Lawsonibacter</taxon>
    </lineage>
</organism>
<dbReference type="Proteomes" id="UP000607645">
    <property type="component" value="Unassembled WGS sequence"/>
</dbReference>